<dbReference type="EMBL" id="CP001674">
    <property type="protein sequence ID" value="ACT51085.1"/>
    <property type="molecule type" value="Genomic_DNA"/>
</dbReference>
<dbReference type="STRING" id="582744.Msip34_1842"/>
<keyword evidence="4" id="KW-1185">Reference proteome</keyword>
<dbReference type="KEGG" id="mei:Msip34_1842"/>
<dbReference type="Gene3D" id="2.60.120.380">
    <property type="match status" value="1"/>
</dbReference>
<reference evidence="3 4" key="2">
    <citation type="journal article" date="2011" name="J. Bacteriol.">
        <title>Genomes of three methylotrophs from a single niche uncover genetic and metabolic divergence of Methylophilaceae.</title>
        <authorList>
            <person name="Lapidus A."/>
            <person name="Clum A."/>
            <person name="Labutti K."/>
            <person name="Kaluzhnaya M.G."/>
            <person name="Lim S."/>
            <person name="Beck D.A."/>
            <person name="Glavina Del Rio T."/>
            <person name="Nolan M."/>
            <person name="Mavromatis K."/>
            <person name="Huntemann M."/>
            <person name="Lucas S."/>
            <person name="Lidstrom M.E."/>
            <person name="Ivanova N."/>
            <person name="Chistoserdova L."/>
        </authorList>
    </citation>
    <scope>NUCLEOTIDE SEQUENCE [LARGE SCALE GENOMIC DNA]</scope>
    <source>
        <strain evidence="3 4">SIP3-4</strain>
    </source>
</reference>
<dbReference type="NCBIfam" id="NF038126">
    <property type="entry name" value="PEP_CTERM_FxDxF"/>
    <property type="match status" value="1"/>
</dbReference>
<evidence type="ECO:0000259" key="2">
    <source>
        <dbReference type="Pfam" id="PF07589"/>
    </source>
</evidence>
<evidence type="ECO:0000256" key="1">
    <source>
        <dbReference type="SAM" id="SignalP"/>
    </source>
</evidence>
<evidence type="ECO:0000313" key="3">
    <source>
        <dbReference type="EMBL" id="ACT51085.1"/>
    </source>
</evidence>
<reference evidence="4" key="1">
    <citation type="submission" date="2009-07" db="EMBL/GenBank/DDBJ databases">
        <title>Complete sequence of chromosome of Methylovorus sp. SIP3-4.</title>
        <authorList>
            <person name="Lucas S."/>
            <person name="Copeland A."/>
            <person name="Lapidus A."/>
            <person name="Glavina del Rio T."/>
            <person name="Tice H."/>
            <person name="Bruce D."/>
            <person name="Goodwin L."/>
            <person name="Pitluck S."/>
            <person name="Clum A."/>
            <person name="Larimer F."/>
            <person name="Land M."/>
            <person name="Hauser L."/>
            <person name="Kyrpides N."/>
            <person name="Mikhailova N."/>
            <person name="Kayluzhnaya M."/>
            <person name="Chistoserdova L."/>
        </authorList>
    </citation>
    <scope>NUCLEOTIDE SEQUENCE [LARGE SCALE GENOMIC DNA]</scope>
    <source>
        <strain evidence="4">SIP3-4</strain>
    </source>
</reference>
<organism evidence="3 4">
    <name type="scientific">Methylovorus glucosotrophus (strain SIP3-4)</name>
    <dbReference type="NCBI Taxonomy" id="582744"/>
    <lineage>
        <taxon>Bacteria</taxon>
        <taxon>Pseudomonadati</taxon>
        <taxon>Pseudomonadota</taxon>
        <taxon>Betaproteobacteria</taxon>
        <taxon>Nitrosomonadales</taxon>
        <taxon>Methylophilaceae</taxon>
        <taxon>Methylovorus</taxon>
    </lineage>
</organism>
<gene>
    <name evidence="3" type="ordered locus">Msip34_1842</name>
</gene>
<feature type="signal peptide" evidence="1">
    <location>
        <begin position="1"/>
        <end position="46"/>
    </location>
</feature>
<dbReference type="AlphaFoldDB" id="C6X6U2"/>
<feature type="chain" id="PRO_5002973666" description="Ice-binding protein C-terminal domain-containing protein" evidence="1">
    <location>
        <begin position="47"/>
        <end position="190"/>
    </location>
</feature>
<accession>C6X6U2</accession>
<dbReference type="InterPro" id="IPR013424">
    <property type="entry name" value="Ice-binding_C"/>
</dbReference>
<sequence length="190" mass="19547" precursor="true">MGTSEKALLIVNFLIRGNIMTLGYKKLFASLVLAGVAGLSSMSASAGTFAATSTPEGYEINYTTSSATFEDFWSFNVVAPASISAAVSGTSTSAFSFTAFDLVKLVAGSYVTVATGDVGNLTAKITFGGLEADDLGGDYFIRIAGIGKGNYTGTITVSAVPEAETYVMMLAGVGLMGFVARRRKSAYAAA</sequence>
<evidence type="ECO:0000313" key="4">
    <source>
        <dbReference type="Proteomes" id="UP000002743"/>
    </source>
</evidence>
<proteinExistence type="predicted"/>
<protein>
    <recommendedName>
        <fullName evidence="2">Ice-binding protein C-terminal domain-containing protein</fullName>
    </recommendedName>
</protein>
<dbReference type="OrthoDB" id="6399769at2"/>
<dbReference type="Pfam" id="PF07589">
    <property type="entry name" value="PEP-CTERM"/>
    <property type="match status" value="1"/>
</dbReference>
<feature type="domain" description="Ice-binding protein C-terminal" evidence="2">
    <location>
        <begin position="159"/>
        <end position="183"/>
    </location>
</feature>
<dbReference type="eggNOG" id="ENOG5030V8T">
    <property type="taxonomic scope" value="Bacteria"/>
</dbReference>
<keyword evidence="1" id="KW-0732">Signal</keyword>
<dbReference type="HOGENOM" id="CLU_1426501_0_0_4"/>
<dbReference type="Proteomes" id="UP000002743">
    <property type="component" value="Chromosome"/>
</dbReference>
<name>C6X6U2_METGS</name>